<dbReference type="GO" id="GO:0071513">
    <property type="term" value="C:phosphopantothenoylcysteine decarboxylase complex"/>
    <property type="evidence" value="ECO:0007669"/>
    <property type="project" value="TreeGrafter"/>
</dbReference>
<dbReference type="GO" id="GO:0004632">
    <property type="term" value="F:phosphopantothenate--cysteine ligase activity"/>
    <property type="evidence" value="ECO:0007669"/>
    <property type="project" value="InterPro"/>
</dbReference>
<dbReference type="PANTHER" id="PTHR14359:SF6">
    <property type="entry name" value="PHOSPHOPANTOTHENOYLCYSTEINE DECARBOXYLASE"/>
    <property type="match status" value="1"/>
</dbReference>
<dbReference type="SUPFAM" id="SSF102645">
    <property type="entry name" value="CoaB-like"/>
    <property type="match status" value="1"/>
</dbReference>
<evidence type="ECO:0000256" key="2">
    <source>
        <dbReference type="ARBA" id="ARBA00023239"/>
    </source>
</evidence>
<dbReference type="GO" id="GO:0010181">
    <property type="term" value="F:FMN binding"/>
    <property type="evidence" value="ECO:0007669"/>
    <property type="project" value="InterPro"/>
</dbReference>
<evidence type="ECO:0000313" key="5">
    <source>
        <dbReference type="EMBL" id="MPL72747.1"/>
    </source>
</evidence>
<dbReference type="SUPFAM" id="SSF52507">
    <property type="entry name" value="Homo-oligomeric flavin-containing Cys decarboxylases, HFCD"/>
    <property type="match status" value="1"/>
</dbReference>
<dbReference type="InterPro" id="IPR035929">
    <property type="entry name" value="CoaB-like_sf"/>
</dbReference>
<dbReference type="GO" id="GO:0015937">
    <property type="term" value="P:coenzyme A biosynthetic process"/>
    <property type="evidence" value="ECO:0007669"/>
    <property type="project" value="InterPro"/>
</dbReference>
<dbReference type="EMBL" id="VSSQ01000068">
    <property type="protein sequence ID" value="MPL72747.1"/>
    <property type="molecule type" value="Genomic_DNA"/>
</dbReference>
<accession>A0A644U222</accession>
<evidence type="ECO:0000259" key="3">
    <source>
        <dbReference type="Pfam" id="PF02441"/>
    </source>
</evidence>
<dbReference type="Pfam" id="PF02441">
    <property type="entry name" value="Flavoprotein"/>
    <property type="match status" value="1"/>
</dbReference>
<dbReference type="InterPro" id="IPR003382">
    <property type="entry name" value="Flavoprotein"/>
</dbReference>
<gene>
    <name evidence="5" type="primary">coaBC_7</name>
    <name evidence="5" type="ORF">SDC9_18537</name>
</gene>
<dbReference type="InterPro" id="IPR005252">
    <property type="entry name" value="CoaBC"/>
</dbReference>
<keyword evidence="1" id="KW-0210">Decarboxylase</keyword>
<dbReference type="NCBIfam" id="TIGR00521">
    <property type="entry name" value="coaBC_dfp"/>
    <property type="match status" value="1"/>
</dbReference>
<dbReference type="Gene3D" id="3.40.50.1950">
    <property type="entry name" value="Flavin prenyltransferase-like"/>
    <property type="match status" value="1"/>
</dbReference>
<comment type="caution">
    <text evidence="5">The sequence shown here is derived from an EMBL/GenBank/DDBJ whole genome shotgun (WGS) entry which is preliminary data.</text>
</comment>
<proteinExistence type="inferred from homology"/>
<dbReference type="HAMAP" id="MF_02225">
    <property type="entry name" value="CoaBC"/>
    <property type="match status" value="1"/>
</dbReference>
<dbReference type="InterPro" id="IPR036551">
    <property type="entry name" value="Flavin_trans-like"/>
</dbReference>
<dbReference type="Gene3D" id="3.40.50.10300">
    <property type="entry name" value="CoaB-like"/>
    <property type="match status" value="1"/>
</dbReference>
<sequence length="396" mass="43861">MLKGKKILIGISGGIAAYKIPLLIRELIKRDCQVKVVVTQNALEFVTLTTLQTLSQNEVYYDMFSNNEYSTEHISLTDWADCFVVAPATANIIGKFANAIADCPLSTSFLAFDKDVFIAPSMNTKMYSNPFVKRNIQTLKENGVNIISSAQGFLACGYEGEGRMQEPAEIVKYLEEFYSKKLELKDKTILVTAGGTQEQIDAVRYIGNNSSGKMGFCIAEELASRGANVILVSAKTHLEVQNNNINRINVVSSEEMFVQTTKHFPKCDAAILSAAVADYKPVNQEKNKIKKTQTNLSLTLTPTKDILATLGKEKKKKQILVGFALETDDELENAKKKLINKNLDFIVLNSLNDKGAGFGTPTNKITIIDKNQKIEHFKLKTKEEVAVDIVNKLVSL</sequence>
<keyword evidence="2" id="KW-0456">Lyase</keyword>
<dbReference type="GO" id="GO:0015941">
    <property type="term" value="P:pantothenate catabolic process"/>
    <property type="evidence" value="ECO:0007669"/>
    <property type="project" value="InterPro"/>
</dbReference>
<evidence type="ECO:0000259" key="4">
    <source>
        <dbReference type="Pfam" id="PF04127"/>
    </source>
</evidence>
<dbReference type="PANTHER" id="PTHR14359">
    <property type="entry name" value="HOMO-OLIGOMERIC FLAVIN CONTAINING CYS DECARBOXYLASE FAMILY"/>
    <property type="match status" value="1"/>
</dbReference>
<dbReference type="GO" id="GO:0004633">
    <property type="term" value="F:phosphopantothenoylcysteine decarboxylase activity"/>
    <property type="evidence" value="ECO:0007669"/>
    <property type="project" value="InterPro"/>
</dbReference>
<evidence type="ECO:0000256" key="1">
    <source>
        <dbReference type="ARBA" id="ARBA00022793"/>
    </source>
</evidence>
<organism evidence="5">
    <name type="scientific">bioreactor metagenome</name>
    <dbReference type="NCBI Taxonomy" id="1076179"/>
    <lineage>
        <taxon>unclassified sequences</taxon>
        <taxon>metagenomes</taxon>
        <taxon>ecological metagenomes</taxon>
    </lineage>
</organism>
<dbReference type="AlphaFoldDB" id="A0A644U222"/>
<name>A0A644U222_9ZZZZ</name>
<feature type="domain" description="Flavoprotein" evidence="3">
    <location>
        <begin position="5"/>
        <end position="173"/>
    </location>
</feature>
<feature type="domain" description="DNA/pantothenate metabolism flavoprotein C-terminal" evidence="4">
    <location>
        <begin position="184"/>
        <end position="394"/>
    </location>
</feature>
<reference evidence="5" key="1">
    <citation type="submission" date="2019-08" db="EMBL/GenBank/DDBJ databases">
        <authorList>
            <person name="Kucharzyk K."/>
            <person name="Murdoch R.W."/>
            <person name="Higgins S."/>
            <person name="Loffler F."/>
        </authorList>
    </citation>
    <scope>NUCLEOTIDE SEQUENCE</scope>
</reference>
<dbReference type="InterPro" id="IPR007085">
    <property type="entry name" value="DNA/pantothenate-metab_flavo_C"/>
</dbReference>
<protein>
    <submittedName>
        <fullName evidence="5">Coenzyme A biosynthesis bifunctional protein CoaBC</fullName>
    </submittedName>
</protein>
<dbReference type="Pfam" id="PF04127">
    <property type="entry name" value="DFP"/>
    <property type="match status" value="1"/>
</dbReference>